<organism evidence="3 4">
    <name type="scientific">Vreelandella azerica</name>
    <dbReference type="NCBI Taxonomy" id="2732867"/>
    <lineage>
        <taxon>Bacteria</taxon>
        <taxon>Pseudomonadati</taxon>
        <taxon>Pseudomonadota</taxon>
        <taxon>Gammaproteobacteria</taxon>
        <taxon>Oceanospirillales</taxon>
        <taxon>Halomonadaceae</taxon>
        <taxon>Vreelandella</taxon>
    </lineage>
</organism>
<evidence type="ECO:0000256" key="1">
    <source>
        <dbReference type="PROSITE-ProRule" id="PRU00464"/>
    </source>
</evidence>
<dbReference type="PIRSF" id="PIRSF000714">
    <property type="entry name" value="HIT"/>
    <property type="match status" value="1"/>
</dbReference>
<feature type="domain" description="HIT" evidence="2">
    <location>
        <begin position="36"/>
        <end position="105"/>
    </location>
</feature>
<reference evidence="3 4" key="2">
    <citation type="submission" date="2020-06" db="EMBL/GenBank/DDBJ databases">
        <title>Halomonas songnenensis sp. nov., a moderately halophilic bacterium isolated from saline and alkaline soils.</title>
        <authorList>
            <person name="Jiang J."/>
            <person name="Pan Y."/>
        </authorList>
    </citation>
    <scope>NUCLEOTIDE SEQUENCE [LARGE SCALE GENOMIC DNA]</scope>
    <source>
        <strain evidence="3 4">TBZ9</strain>
    </source>
</reference>
<dbReference type="GO" id="GO:0003824">
    <property type="term" value="F:catalytic activity"/>
    <property type="evidence" value="ECO:0007669"/>
    <property type="project" value="InterPro"/>
</dbReference>
<dbReference type="PROSITE" id="PS51084">
    <property type="entry name" value="HIT_2"/>
    <property type="match status" value="1"/>
</dbReference>
<evidence type="ECO:0000313" key="3">
    <source>
        <dbReference type="EMBL" id="NOG31307.1"/>
    </source>
</evidence>
<dbReference type="Pfam" id="PF01230">
    <property type="entry name" value="HIT"/>
    <property type="match status" value="1"/>
</dbReference>
<keyword evidence="4" id="KW-1185">Reference proteome</keyword>
<comment type="caution">
    <text evidence="1">Lacks conserved residue(s) required for the propagation of feature annotation.</text>
</comment>
<evidence type="ECO:0000313" key="4">
    <source>
        <dbReference type="Proteomes" id="UP000588806"/>
    </source>
</evidence>
<dbReference type="InterPro" id="IPR036265">
    <property type="entry name" value="HIT-like_sf"/>
</dbReference>
<proteinExistence type="predicted"/>
<dbReference type="Proteomes" id="UP000588806">
    <property type="component" value="Unassembled WGS sequence"/>
</dbReference>
<dbReference type="SUPFAM" id="SSF54197">
    <property type="entry name" value="HIT-like"/>
    <property type="match status" value="1"/>
</dbReference>
<dbReference type="InterPro" id="IPR026026">
    <property type="entry name" value="HIT_Hint"/>
</dbReference>
<reference evidence="3 4" key="1">
    <citation type="submission" date="2020-05" db="EMBL/GenBank/DDBJ databases">
        <authorList>
            <person name="Ruan W."/>
            <person name="Jeon C.O."/>
            <person name="Chun B.H."/>
        </authorList>
    </citation>
    <scope>NUCLEOTIDE SEQUENCE [LARGE SCALE GENOMIC DNA]</scope>
    <source>
        <strain evidence="3 4">TBZ9</strain>
    </source>
</reference>
<gene>
    <name evidence="3" type="ORF">HLB35_05155</name>
</gene>
<dbReference type="RefSeq" id="WP_171701776.1">
    <property type="nucleotide sequence ID" value="NZ_JABFHI010000002.1"/>
</dbReference>
<name>A0A7Y3TW16_9GAMM</name>
<sequence>MNDIVLDERLEADTFPVTELPLCRVLLMNDTRFTWVILVPRQPGASEVFDLDEQSQQQLWREASALGAAMKEAFEGDKINIAALGNMVSQLHVHIIVRHKNDAAWPGPVWGFGSAEPYTPDQQASVRAQLLAEIESLNLTDN</sequence>
<evidence type="ECO:0000259" key="2">
    <source>
        <dbReference type="PROSITE" id="PS51084"/>
    </source>
</evidence>
<dbReference type="Gene3D" id="3.30.428.10">
    <property type="entry name" value="HIT-like"/>
    <property type="match status" value="1"/>
</dbReference>
<protein>
    <submittedName>
        <fullName evidence="3">HIT domain-containing protein</fullName>
    </submittedName>
</protein>
<dbReference type="AlphaFoldDB" id="A0A7Y3TW16"/>
<dbReference type="InterPro" id="IPR011146">
    <property type="entry name" value="HIT-like"/>
</dbReference>
<dbReference type="EMBL" id="JABFHI010000002">
    <property type="protein sequence ID" value="NOG31307.1"/>
    <property type="molecule type" value="Genomic_DNA"/>
</dbReference>
<comment type="caution">
    <text evidence="3">The sequence shown here is derived from an EMBL/GenBank/DDBJ whole genome shotgun (WGS) entry which is preliminary data.</text>
</comment>
<accession>A0A7Y3TW16</accession>